<feature type="chain" id="PRO_5007833885" description="Sporulation stage II protein D amidase enhancer LytB N-terminal domain-containing protein" evidence="3">
    <location>
        <begin position="29"/>
        <end position="1319"/>
    </location>
</feature>
<keyword evidence="2" id="KW-0812">Transmembrane</keyword>
<dbReference type="EMBL" id="LTAO01000001">
    <property type="protein sequence ID" value="KYG35098.1"/>
    <property type="molecule type" value="Genomic_DNA"/>
</dbReference>
<evidence type="ECO:0000256" key="3">
    <source>
        <dbReference type="SAM" id="SignalP"/>
    </source>
</evidence>
<dbReference type="RefSeq" id="WP_061947319.1">
    <property type="nucleotide sequence ID" value="NZ_LTAO01000001.1"/>
</dbReference>
<proteinExistence type="predicted"/>
<evidence type="ECO:0000256" key="1">
    <source>
        <dbReference type="SAM" id="MobiDB-lite"/>
    </source>
</evidence>
<keyword evidence="3" id="KW-0732">Signal</keyword>
<keyword evidence="2" id="KW-1133">Transmembrane helix</keyword>
<feature type="signal peptide" evidence="3">
    <location>
        <begin position="1"/>
        <end position="28"/>
    </location>
</feature>
<sequence>MIKKALTKSMYGFLVFVLLFAHMPQAFASEPSSDDTTGYFHEKIMSKVANHLELELQGILPLATNYTVHQIKDGQPQAATFSDVRVGAENVVVKVNSQREIEKIEIYGDTPIENIRVGIHNTGFGSLDHEQFQARSLAGLTISDKKAEESFNISANETVTIKNNGTALTVQKDDEVIYETENRLYVHSLDEEAKITIDSHQRNYGAPSYRGFFEITASTSEQKLRVLNEVNFEHYLYQVVPSEMPASFGEEALKAQAVAARTYALNNFFSTSHVANGYQVVDSVLSQVYNNVSENDMTTRAVDATKGEVMRSNGQLIDARFYSTSSGYSQTKHETWAEGDGTYPSAVVPYLMAETHIYDPVTMEPIEFDTANEEEMEQFFRDLSLRGYGDDSPLHRWKIELTAEELTSTYNINLATRYNADPKFVLTLDENGEFVSKPIPVEGIGELISLEVAKRGAGGAATELIIEGTAGTYKLIKEFNIRFTTSLTAAHLGTSNATIHLAPGGSEDYSSTRNNLGTLPSSSFVLEHTFTDDNQLESVTFYGGGFGHGVGMSQYGAGDLGKRLGWNYQEILELYYQNIDLDYIYDAVIEEPPTIPPIEEPMETSFQERIMSKTSSSLELEQQGILNLASDFQVIRIVDDAEESASYADARVGAENVTVHVNNEGEIVLIEIDGATPVDNMRVGIMNQGFASIDHDVFSVQSDQGLMILDKKGEESLSIPASENVTFTVTNGTISVESDGQVLYDSTERLYVEAIEEQELVNSNESSFPSLTVTSFTRAQGIPHYRGVFEITASPTDGKLRIINDVHFEEYLFQVLPSEMPEFFGLNALKAQAVAARTYALSDYFSNRFTADGYFVNDSVLSQVYNNSAENPTSTQAVLETSGVVMVDENDQLVDARYYSTSSGFGASKHQVWSEADGAFPGTVTPYLISQSHTFDPNNPGQMLEIDTQDEDILNAFYKDLSYESYDGESWYFRWMVELSHEELANTINANIFERYEAQRDFVLTLDENDEFVSKPIPEDGIGEFVNMYVSERGDGGLAMSLIIEGTTGTYQILKEYNIRFLIRPRSQDTGGDTVTLYRAKQGEGEYGMPLDNFSILPSGFFSFDLEDEHVSFYGGGYGHGVGMSQFGAYQLGEFNDWDYSSILSAYYPNMNLIHFEEGTVIEVPGDGDPGDGDPGNGDPGNGDPGNGDPGNGDPGNGDPGNGDPGNGDPGNGDPGNGDPGNGDPGNGDPGNGDPGNGNPGNGDPGNGNPGNGDPGNGDPGVGAPNDNGSSGSNGDKTQNHPLPNTATSYFNLLLIGSSLLIVSFSILMFNRRIRLSSV</sequence>
<dbReference type="PANTHER" id="PTHR30032">
    <property type="entry name" value="N-ACETYLMURAMOYL-L-ALANINE AMIDASE-RELATED"/>
    <property type="match status" value="1"/>
</dbReference>
<name>A0A162F9J6_9BACI</name>
<gene>
    <name evidence="5" type="ORF">AZF04_01825</name>
</gene>
<feature type="region of interest" description="Disordered" evidence="1">
    <location>
        <begin position="1162"/>
        <end position="1283"/>
    </location>
</feature>
<dbReference type="InterPro" id="IPR013693">
    <property type="entry name" value="SpoIID/LytB_N"/>
</dbReference>
<dbReference type="Pfam" id="PF08486">
    <property type="entry name" value="SpoIID"/>
    <property type="match status" value="2"/>
</dbReference>
<dbReference type="InterPro" id="IPR051922">
    <property type="entry name" value="Bact_Sporulation_Assoc"/>
</dbReference>
<dbReference type="GO" id="GO:0030435">
    <property type="term" value="P:sporulation resulting in formation of a cellular spore"/>
    <property type="evidence" value="ECO:0007669"/>
    <property type="project" value="InterPro"/>
</dbReference>
<feature type="compositionally biased region" description="Polar residues" evidence="1">
    <location>
        <begin position="1270"/>
        <end position="1283"/>
    </location>
</feature>
<dbReference type="NCBIfam" id="TIGR02669">
    <property type="entry name" value="SpoIID_LytB"/>
    <property type="match status" value="2"/>
</dbReference>
<keyword evidence="2" id="KW-0472">Membrane</keyword>
<feature type="compositionally biased region" description="Gly residues" evidence="1">
    <location>
        <begin position="1173"/>
        <end position="1261"/>
    </location>
</feature>
<dbReference type="PANTHER" id="PTHR30032:SF4">
    <property type="entry name" value="AMIDASE ENHANCER"/>
    <property type="match status" value="1"/>
</dbReference>
<organism evidence="5 6">
    <name type="scientific">Alkalihalobacillus trypoxylicola</name>
    <dbReference type="NCBI Taxonomy" id="519424"/>
    <lineage>
        <taxon>Bacteria</taxon>
        <taxon>Bacillati</taxon>
        <taxon>Bacillota</taxon>
        <taxon>Bacilli</taxon>
        <taxon>Bacillales</taxon>
        <taxon>Bacillaceae</taxon>
        <taxon>Alkalihalobacillus</taxon>
    </lineage>
</organism>
<dbReference type="STRING" id="519424.AZF04_01825"/>
<feature type="transmembrane region" description="Helical" evidence="2">
    <location>
        <begin position="1290"/>
        <end position="1310"/>
    </location>
</feature>
<evidence type="ECO:0000256" key="2">
    <source>
        <dbReference type="SAM" id="Phobius"/>
    </source>
</evidence>
<evidence type="ECO:0000313" key="5">
    <source>
        <dbReference type="EMBL" id="KYG35098.1"/>
    </source>
</evidence>
<keyword evidence="6" id="KW-1185">Reference proteome</keyword>
<reference evidence="5" key="1">
    <citation type="submission" date="2016-02" db="EMBL/GenBank/DDBJ databases">
        <title>Genome sequence of Bacillus trypoxylicola KCTC 13244(T).</title>
        <authorList>
            <person name="Jeong H."/>
            <person name="Park S.-H."/>
            <person name="Choi S.-K."/>
        </authorList>
    </citation>
    <scope>NUCLEOTIDE SEQUENCE [LARGE SCALE GENOMIC DNA]</scope>
    <source>
        <strain evidence="5">KCTC 13244</strain>
    </source>
</reference>
<comment type="caution">
    <text evidence="5">The sequence shown here is derived from an EMBL/GenBank/DDBJ whole genome shotgun (WGS) entry which is preliminary data.</text>
</comment>
<dbReference type="InterPro" id="IPR013486">
    <property type="entry name" value="SpoIID/LytB"/>
</dbReference>
<evidence type="ECO:0000259" key="4">
    <source>
        <dbReference type="Pfam" id="PF08486"/>
    </source>
</evidence>
<dbReference type="OrthoDB" id="9794671at2"/>
<feature type="domain" description="Sporulation stage II protein D amidase enhancer LytB N-terminal" evidence="4">
    <location>
        <begin position="797"/>
        <end position="887"/>
    </location>
</feature>
<protein>
    <recommendedName>
        <fullName evidence="4">Sporulation stage II protein D amidase enhancer LytB N-terminal domain-containing protein</fullName>
    </recommendedName>
</protein>
<evidence type="ECO:0000313" key="6">
    <source>
        <dbReference type="Proteomes" id="UP000075806"/>
    </source>
</evidence>
<accession>A0A162F9J6</accession>
<dbReference type="GO" id="GO:0030288">
    <property type="term" value="C:outer membrane-bounded periplasmic space"/>
    <property type="evidence" value="ECO:0007669"/>
    <property type="project" value="TreeGrafter"/>
</dbReference>
<dbReference type="Proteomes" id="UP000075806">
    <property type="component" value="Unassembled WGS sequence"/>
</dbReference>
<feature type="domain" description="Sporulation stage II protein D amidase enhancer LytB N-terminal" evidence="4">
    <location>
        <begin position="221"/>
        <end position="310"/>
    </location>
</feature>